<accession>A0AAN1XXN1</accession>
<evidence type="ECO:0000313" key="3">
    <source>
        <dbReference type="EMBL" id="BDE07291.1"/>
    </source>
</evidence>
<organism evidence="3 4">
    <name type="scientific">Vulcanimicrobium alpinum</name>
    <dbReference type="NCBI Taxonomy" id="3016050"/>
    <lineage>
        <taxon>Bacteria</taxon>
        <taxon>Bacillati</taxon>
        <taxon>Vulcanimicrobiota</taxon>
        <taxon>Vulcanimicrobiia</taxon>
        <taxon>Vulcanimicrobiales</taxon>
        <taxon>Vulcanimicrobiaceae</taxon>
        <taxon>Vulcanimicrobium</taxon>
    </lineage>
</organism>
<dbReference type="Proteomes" id="UP001317532">
    <property type="component" value="Chromosome"/>
</dbReference>
<keyword evidence="4" id="KW-1185">Reference proteome</keyword>
<evidence type="ECO:0000256" key="2">
    <source>
        <dbReference type="SAM" id="SignalP"/>
    </source>
</evidence>
<keyword evidence="2" id="KW-0732">Signal</keyword>
<reference evidence="3 4" key="1">
    <citation type="journal article" date="2022" name="ISME Commun">
        <title>Vulcanimicrobium alpinus gen. nov. sp. nov., the first cultivated representative of the candidate phylum 'Eremiobacterota', is a metabolically versatile aerobic anoxygenic phototroph.</title>
        <authorList>
            <person name="Yabe S."/>
            <person name="Muto K."/>
            <person name="Abe K."/>
            <person name="Yokota A."/>
            <person name="Staudigel H."/>
            <person name="Tebo B.M."/>
        </authorList>
    </citation>
    <scope>NUCLEOTIDE SEQUENCE [LARGE SCALE GENOMIC DNA]</scope>
    <source>
        <strain evidence="3 4">WC8-2</strain>
    </source>
</reference>
<dbReference type="AlphaFoldDB" id="A0AAN1XXN1"/>
<gene>
    <name evidence="3" type="ORF">WPS_25670</name>
</gene>
<evidence type="ECO:0000313" key="4">
    <source>
        <dbReference type="Proteomes" id="UP001317532"/>
    </source>
</evidence>
<dbReference type="KEGG" id="vab:WPS_25670"/>
<proteinExistence type="predicted"/>
<sequence>MIYRPLAVVGALLCASIVFAPLAARADAGEASALQAGLLAPANATLQRALLGDRDRLDPSDVAQANPVGTPQAPIHKPSLPQGFTYNADVHFTHDYGDLKYTPNVPGGMDVGFGYAFSHTNRVQAGYFEFEDTPLGFSFRNVPLYLQGYTGPGTNLPGASLGTTNTGLVDNVTKNKILTVLDQNLITIGMPGGKVLPIVISPTYIARTATIGGNDDVIKFEFNGFPTEAHARTEQFWLLPVTLPFLATPRMFATITAAPQWLVHTAGVNQTNHAQIFLLGYVEYRFDKKTTVFFQPSRLPQYHPIDPYPQYDALFLYGVSHRFTKHTFIQGIFGGGGPTNYKELGITSITCQRLGGPSGCQDARPTIAGLKASVFQLQVGIGSPTVIPL</sequence>
<protein>
    <submittedName>
        <fullName evidence="3">Uncharacterized protein</fullName>
    </submittedName>
</protein>
<feature type="region of interest" description="Disordered" evidence="1">
    <location>
        <begin position="60"/>
        <end position="80"/>
    </location>
</feature>
<feature type="signal peptide" evidence="2">
    <location>
        <begin position="1"/>
        <end position="20"/>
    </location>
</feature>
<name>A0AAN1XXN1_UNVUL</name>
<dbReference type="RefSeq" id="WP_317994894.1">
    <property type="nucleotide sequence ID" value="NZ_AP025523.1"/>
</dbReference>
<feature type="chain" id="PRO_5042934540" evidence="2">
    <location>
        <begin position="21"/>
        <end position="389"/>
    </location>
</feature>
<evidence type="ECO:0000256" key="1">
    <source>
        <dbReference type="SAM" id="MobiDB-lite"/>
    </source>
</evidence>
<dbReference type="EMBL" id="AP025523">
    <property type="protein sequence ID" value="BDE07291.1"/>
    <property type="molecule type" value="Genomic_DNA"/>
</dbReference>